<accession>V4A1K6</accession>
<keyword evidence="9" id="KW-1185">Reference proteome</keyword>
<dbReference type="PANTHER" id="PTHR10980:SF3">
    <property type="entry name" value="LD16419P"/>
    <property type="match status" value="1"/>
</dbReference>
<dbReference type="OMA" id="YKPTAAK"/>
<evidence type="ECO:0000256" key="6">
    <source>
        <dbReference type="ARBA" id="ARBA00080671"/>
    </source>
</evidence>
<organism evidence="8 9">
    <name type="scientific">Lottia gigantea</name>
    <name type="common">Giant owl limpet</name>
    <dbReference type="NCBI Taxonomy" id="225164"/>
    <lineage>
        <taxon>Eukaryota</taxon>
        <taxon>Metazoa</taxon>
        <taxon>Spiralia</taxon>
        <taxon>Lophotrochozoa</taxon>
        <taxon>Mollusca</taxon>
        <taxon>Gastropoda</taxon>
        <taxon>Patellogastropoda</taxon>
        <taxon>Lottioidea</taxon>
        <taxon>Lottiidae</taxon>
        <taxon>Lottia</taxon>
    </lineage>
</organism>
<name>V4A1K6_LOTGI</name>
<evidence type="ECO:0000256" key="4">
    <source>
        <dbReference type="ARBA" id="ARBA00053735"/>
    </source>
</evidence>
<dbReference type="KEGG" id="lgi:LOTGIDRAFT_183614"/>
<dbReference type="PANTHER" id="PTHR10980">
    <property type="entry name" value="RHO GDP-DISSOCIATION INHIBITOR"/>
    <property type="match status" value="1"/>
</dbReference>
<dbReference type="EMBL" id="KB202953">
    <property type="protein sequence ID" value="ESO87176.1"/>
    <property type="molecule type" value="Genomic_DNA"/>
</dbReference>
<keyword evidence="3" id="KW-0963">Cytoplasm</keyword>
<comment type="similarity">
    <text evidence="2">Belongs to the Rho GDI family.</text>
</comment>
<dbReference type="GO" id="GO:0007266">
    <property type="term" value="P:Rho protein signal transduction"/>
    <property type="evidence" value="ECO:0007669"/>
    <property type="project" value="InterPro"/>
</dbReference>
<reference evidence="8 9" key="1">
    <citation type="journal article" date="2013" name="Nature">
        <title>Insights into bilaterian evolution from three spiralian genomes.</title>
        <authorList>
            <person name="Simakov O."/>
            <person name="Marletaz F."/>
            <person name="Cho S.J."/>
            <person name="Edsinger-Gonzales E."/>
            <person name="Havlak P."/>
            <person name="Hellsten U."/>
            <person name="Kuo D.H."/>
            <person name="Larsson T."/>
            <person name="Lv J."/>
            <person name="Arendt D."/>
            <person name="Savage R."/>
            <person name="Osoegawa K."/>
            <person name="de Jong P."/>
            <person name="Grimwood J."/>
            <person name="Chapman J.A."/>
            <person name="Shapiro H."/>
            <person name="Aerts A."/>
            <person name="Otillar R.P."/>
            <person name="Terry A.Y."/>
            <person name="Boore J.L."/>
            <person name="Grigoriev I.V."/>
            <person name="Lindberg D.R."/>
            <person name="Seaver E.C."/>
            <person name="Weisblat D.A."/>
            <person name="Putnam N.H."/>
            <person name="Rokhsar D.S."/>
        </authorList>
    </citation>
    <scope>NUCLEOTIDE SEQUENCE [LARGE SCALE GENOMIC DNA]</scope>
</reference>
<dbReference type="InterPro" id="IPR024792">
    <property type="entry name" value="RhoGDI_dom_sf"/>
</dbReference>
<dbReference type="GO" id="GO:0016020">
    <property type="term" value="C:membrane"/>
    <property type="evidence" value="ECO:0007669"/>
    <property type="project" value="TreeGrafter"/>
</dbReference>
<dbReference type="Proteomes" id="UP000030746">
    <property type="component" value="Unassembled WGS sequence"/>
</dbReference>
<evidence type="ECO:0000313" key="9">
    <source>
        <dbReference type="Proteomes" id="UP000030746"/>
    </source>
</evidence>
<dbReference type="RefSeq" id="XP_009062125.1">
    <property type="nucleotide sequence ID" value="XM_009063877.1"/>
</dbReference>
<dbReference type="Pfam" id="PF02115">
    <property type="entry name" value="Rho_GDI"/>
    <property type="match status" value="1"/>
</dbReference>
<evidence type="ECO:0000256" key="5">
    <source>
        <dbReference type="ARBA" id="ARBA00073845"/>
    </source>
</evidence>
<evidence type="ECO:0000256" key="3">
    <source>
        <dbReference type="ARBA" id="ARBA00022490"/>
    </source>
</evidence>
<dbReference type="AlphaFoldDB" id="V4A1K6"/>
<dbReference type="GeneID" id="20244553"/>
<dbReference type="FunFam" id="2.70.50.30:FF:000001">
    <property type="entry name" value="Rho GDP-dissociation inhibitor 1"/>
    <property type="match status" value="1"/>
</dbReference>
<dbReference type="HOGENOM" id="CLU_076228_1_1_1"/>
<dbReference type="STRING" id="225164.V4A1K6"/>
<evidence type="ECO:0000256" key="7">
    <source>
        <dbReference type="SAM" id="MobiDB-lite"/>
    </source>
</evidence>
<comment type="subcellular location">
    <subcellularLocation>
        <location evidence="1">Cytoplasm</location>
    </subcellularLocation>
</comment>
<dbReference type="GO" id="GO:0005829">
    <property type="term" value="C:cytosol"/>
    <property type="evidence" value="ECO:0007669"/>
    <property type="project" value="TreeGrafter"/>
</dbReference>
<proteinExistence type="inferred from homology"/>
<dbReference type="OrthoDB" id="1683373at2759"/>
<evidence type="ECO:0000256" key="2">
    <source>
        <dbReference type="ARBA" id="ARBA00009758"/>
    </source>
</evidence>
<gene>
    <name evidence="8" type="ORF">LOTGIDRAFT_183614</name>
</gene>
<evidence type="ECO:0000256" key="1">
    <source>
        <dbReference type="ARBA" id="ARBA00004496"/>
    </source>
</evidence>
<dbReference type="GO" id="GO:0005094">
    <property type="term" value="F:Rho GDP-dissociation inhibitor activity"/>
    <property type="evidence" value="ECO:0007669"/>
    <property type="project" value="InterPro"/>
</dbReference>
<protein>
    <recommendedName>
        <fullName evidence="5">Rho GDP-dissociation inhibitor 3</fullName>
    </recommendedName>
    <alternativeName>
        <fullName evidence="6">Rho-GDI gamma</fullName>
    </alternativeName>
</protein>
<feature type="region of interest" description="Disordered" evidence="7">
    <location>
        <begin position="1"/>
        <end position="23"/>
    </location>
</feature>
<sequence>MAEQGSGDEHEVDEENTLYKPPAKKELNEIINADADDPSLIEYKKKLLGSGLDGPVIVEPNNPNFVIVKKLGLLVEGRDEMILDLTGDKDTIKKTSFVLKEGCTYKVRIYFYVQREIVSGLRYKQKAYRAGIKVDQKNVMVGSYGPKPDLQSYTTPEDEAPSGMLARGEYKIDSLFTDDDKNEYLSWEWKLNIKKDWQ</sequence>
<dbReference type="CTD" id="20244553"/>
<dbReference type="PRINTS" id="PR00492">
    <property type="entry name" value="RHOGDI"/>
</dbReference>
<dbReference type="SUPFAM" id="SSF81296">
    <property type="entry name" value="E set domains"/>
    <property type="match status" value="1"/>
</dbReference>
<dbReference type="InterPro" id="IPR014756">
    <property type="entry name" value="Ig_E-set"/>
</dbReference>
<comment type="function">
    <text evidence="4">Inhibits GDP/GTP exchange reaction of RhoB. Interacts specifically with the GDP- and GTP-bound forms of post-translationally processed Rhob and Rhog proteins, both of which show a growth-regulated expression in mammalian cells. Stimulates the release of the GDP-bound but not the GTP-bound RhoB protein. Also inhibits the GDP/GTP exchange of RhoB but shows less ability to inhibit the dissociation of prebound GTP.</text>
</comment>
<dbReference type="InterPro" id="IPR000406">
    <property type="entry name" value="Rho_GDI"/>
</dbReference>
<dbReference type="Gene3D" id="2.70.50.30">
    <property type="entry name" value="Coagulation Factor XIII, subunit A, domain 1"/>
    <property type="match status" value="1"/>
</dbReference>
<evidence type="ECO:0000313" key="8">
    <source>
        <dbReference type="EMBL" id="ESO87176.1"/>
    </source>
</evidence>